<reference evidence="1 2" key="1">
    <citation type="journal article" date="2008" name="Science">
        <title>The Physcomitrella genome reveals evolutionary insights into the conquest of land by plants.</title>
        <authorList>
            <person name="Rensing S."/>
            <person name="Lang D."/>
            <person name="Zimmer A."/>
            <person name="Terry A."/>
            <person name="Salamov A."/>
            <person name="Shapiro H."/>
            <person name="Nishiyama T."/>
            <person name="Perroud P.-F."/>
            <person name="Lindquist E."/>
            <person name="Kamisugi Y."/>
            <person name="Tanahashi T."/>
            <person name="Sakakibara K."/>
            <person name="Fujita T."/>
            <person name="Oishi K."/>
            <person name="Shin-I T."/>
            <person name="Kuroki Y."/>
            <person name="Toyoda A."/>
            <person name="Suzuki Y."/>
            <person name="Hashimoto A."/>
            <person name="Yamaguchi K."/>
            <person name="Sugano A."/>
            <person name="Kohara Y."/>
            <person name="Fujiyama A."/>
            <person name="Anterola A."/>
            <person name="Aoki S."/>
            <person name="Ashton N."/>
            <person name="Barbazuk W.B."/>
            <person name="Barker E."/>
            <person name="Bennetzen J."/>
            <person name="Bezanilla M."/>
            <person name="Blankenship R."/>
            <person name="Cho S.H."/>
            <person name="Dutcher S."/>
            <person name="Estelle M."/>
            <person name="Fawcett J.A."/>
            <person name="Gundlach H."/>
            <person name="Hanada K."/>
            <person name="Heyl A."/>
            <person name="Hicks K.A."/>
            <person name="Hugh J."/>
            <person name="Lohr M."/>
            <person name="Mayer K."/>
            <person name="Melkozernov A."/>
            <person name="Murata T."/>
            <person name="Nelson D."/>
            <person name="Pils B."/>
            <person name="Prigge M."/>
            <person name="Reiss B."/>
            <person name="Renner T."/>
            <person name="Rombauts S."/>
            <person name="Rushton P."/>
            <person name="Sanderfoot A."/>
            <person name="Schween G."/>
            <person name="Shiu S.-H."/>
            <person name="Stueber K."/>
            <person name="Theodoulou F.L."/>
            <person name="Tu H."/>
            <person name="Van de Peer Y."/>
            <person name="Verrier P.J."/>
            <person name="Waters E."/>
            <person name="Wood A."/>
            <person name="Yang L."/>
            <person name="Cove D."/>
            <person name="Cuming A."/>
            <person name="Hasebe M."/>
            <person name="Lucas S."/>
            <person name="Mishler D.B."/>
            <person name="Reski R."/>
            <person name="Grigoriev I."/>
            <person name="Quatrano R.S."/>
            <person name="Boore J.L."/>
        </authorList>
    </citation>
    <scope>NUCLEOTIDE SEQUENCE [LARGE SCALE GENOMIC DNA]</scope>
    <source>
        <strain evidence="1 2">cv. Gransden 2004</strain>
    </source>
</reference>
<accession>A0A7I3Z477</accession>
<dbReference type="InParanoid" id="A0A7I3Z477"/>
<proteinExistence type="predicted"/>
<dbReference type="Gramene" id="Pp3c4_27140V3.1">
    <property type="protein sequence ID" value="PAC:32921852.CDS.1"/>
    <property type="gene ID" value="Pp3c4_27140"/>
</dbReference>
<evidence type="ECO:0000313" key="2">
    <source>
        <dbReference type="Proteomes" id="UP000006727"/>
    </source>
</evidence>
<sequence>IGLCNGGGGLCRSTFSVVVSGSAAAFGNRPTEARRPATALVIFRCGEVGQEDDDDDDDVIVWYWSLFLSRRFCRCFLLRMWQLPSLHLVARLVENSCEHRLDCVILRN</sequence>
<organism evidence="1 2">
    <name type="scientific">Physcomitrium patens</name>
    <name type="common">Spreading-leaved earth moss</name>
    <name type="synonym">Physcomitrella patens</name>
    <dbReference type="NCBI Taxonomy" id="3218"/>
    <lineage>
        <taxon>Eukaryota</taxon>
        <taxon>Viridiplantae</taxon>
        <taxon>Streptophyta</taxon>
        <taxon>Embryophyta</taxon>
        <taxon>Bryophyta</taxon>
        <taxon>Bryophytina</taxon>
        <taxon>Bryopsida</taxon>
        <taxon>Funariidae</taxon>
        <taxon>Funariales</taxon>
        <taxon>Funariaceae</taxon>
        <taxon>Physcomitrium</taxon>
    </lineage>
</organism>
<reference evidence="1 2" key="2">
    <citation type="journal article" date="2018" name="Plant J.">
        <title>The Physcomitrella patens chromosome-scale assembly reveals moss genome structure and evolution.</title>
        <authorList>
            <person name="Lang D."/>
            <person name="Ullrich K.K."/>
            <person name="Murat F."/>
            <person name="Fuchs J."/>
            <person name="Jenkins J."/>
            <person name="Haas F.B."/>
            <person name="Piednoel M."/>
            <person name="Gundlach H."/>
            <person name="Van Bel M."/>
            <person name="Meyberg R."/>
            <person name="Vives C."/>
            <person name="Morata J."/>
            <person name="Symeonidi A."/>
            <person name="Hiss M."/>
            <person name="Muchero W."/>
            <person name="Kamisugi Y."/>
            <person name="Saleh O."/>
            <person name="Blanc G."/>
            <person name="Decker E.L."/>
            <person name="van Gessel N."/>
            <person name="Grimwood J."/>
            <person name="Hayes R.D."/>
            <person name="Graham S.W."/>
            <person name="Gunter L.E."/>
            <person name="McDaniel S.F."/>
            <person name="Hoernstein S.N.W."/>
            <person name="Larsson A."/>
            <person name="Li F.W."/>
            <person name="Perroud P.F."/>
            <person name="Phillips J."/>
            <person name="Ranjan P."/>
            <person name="Rokshar D.S."/>
            <person name="Rothfels C.J."/>
            <person name="Schneider L."/>
            <person name="Shu S."/>
            <person name="Stevenson D.W."/>
            <person name="Thummler F."/>
            <person name="Tillich M."/>
            <person name="Villarreal Aguilar J.C."/>
            <person name="Widiez T."/>
            <person name="Wong G.K."/>
            <person name="Wymore A."/>
            <person name="Zhang Y."/>
            <person name="Zimmer A.D."/>
            <person name="Quatrano R.S."/>
            <person name="Mayer K.F.X."/>
            <person name="Goodstein D."/>
            <person name="Casacuberta J.M."/>
            <person name="Vandepoele K."/>
            <person name="Reski R."/>
            <person name="Cuming A.C."/>
            <person name="Tuskan G.A."/>
            <person name="Maumus F."/>
            <person name="Salse J."/>
            <person name="Schmutz J."/>
            <person name="Rensing S.A."/>
        </authorList>
    </citation>
    <scope>NUCLEOTIDE SEQUENCE [LARGE SCALE GENOMIC DNA]</scope>
    <source>
        <strain evidence="1 2">cv. Gransden 2004</strain>
    </source>
</reference>
<reference evidence="1" key="3">
    <citation type="submission" date="2020-12" db="UniProtKB">
        <authorList>
            <consortium name="EnsemblPlants"/>
        </authorList>
    </citation>
    <scope>IDENTIFICATION</scope>
</reference>
<dbReference type="Proteomes" id="UP000006727">
    <property type="component" value="Chromosome 4"/>
</dbReference>
<dbReference type="EnsemblPlants" id="Pp3c4_27140V3.1">
    <property type="protein sequence ID" value="PAC:32921852.CDS.1"/>
    <property type="gene ID" value="Pp3c4_27140"/>
</dbReference>
<name>A0A7I3Z477_PHYPA</name>
<dbReference type="EMBL" id="ABEU02000004">
    <property type="status" value="NOT_ANNOTATED_CDS"/>
    <property type="molecule type" value="Genomic_DNA"/>
</dbReference>
<evidence type="ECO:0000313" key="1">
    <source>
        <dbReference type="EnsemblPlants" id="PAC:32921852.CDS.1"/>
    </source>
</evidence>
<keyword evidence="2" id="KW-1185">Reference proteome</keyword>
<protein>
    <submittedName>
        <fullName evidence="1">Uncharacterized protein</fullName>
    </submittedName>
</protein>
<dbReference type="AlphaFoldDB" id="A0A7I3Z477"/>